<dbReference type="EMBL" id="AMYD01001045">
    <property type="protein sequence ID" value="EQB54845.1"/>
    <property type="molecule type" value="Genomic_DNA"/>
</dbReference>
<proteinExistence type="predicted"/>
<name>T0M285_COLGC</name>
<sequence>MLEILERESGPKFLYPGTHSDWSAVSIPRWLPKKFFNFLYDQVESVLRDALRWIVKEKELARSNESGNSSDPNGDSARFIARMTRRDNGGTPRSAKPQEPEEP</sequence>
<evidence type="ECO:0000256" key="1">
    <source>
        <dbReference type="SAM" id="MobiDB-lite"/>
    </source>
</evidence>
<evidence type="ECO:0000313" key="3">
    <source>
        <dbReference type="Proteomes" id="UP000015530"/>
    </source>
</evidence>
<dbReference type="HOGENOM" id="CLU_2263531_0_0_1"/>
<reference evidence="3" key="1">
    <citation type="journal article" date="2013" name="Mol. Plant Microbe Interact.">
        <title>Global aspects of pacC regulation of pathogenicity genes in Colletotrichum gloeosporioides as revealed by transcriptome analysis.</title>
        <authorList>
            <person name="Alkan N."/>
            <person name="Meng X."/>
            <person name="Friedlander G."/>
            <person name="Reuveni E."/>
            <person name="Sukno S."/>
            <person name="Sherman A."/>
            <person name="Thon M."/>
            <person name="Fluhr R."/>
            <person name="Prusky D."/>
        </authorList>
    </citation>
    <scope>NUCLEOTIDE SEQUENCE [LARGE SCALE GENOMIC DNA]</scope>
    <source>
        <strain evidence="3">Cg-14</strain>
    </source>
</reference>
<dbReference type="Proteomes" id="UP000015530">
    <property type="component" value="Unassembled WGS sequence"/>
</dbReference>
<comment type="caution">
    <text evidence="2">The sequence shown here is derived from an EMBL/GenBank/DDBJ whole genome shotgun (WGS) entry which is preliminary data.</text>
</comment>
<dbReference type="OrthoDB" id="4822211at2759"/>
<accession>T0M285</accession>
<evidence type="ECO:0000313" key="2">
    <source>
        <dbReference type="EMBL" id="EQB54845.1"/>
    </source>
</evidence>
<organism evidence="2 3">
    <name type="scientific">Colletotrichum gloeosporioides (strain Cg-14)</name>
    <name type="common">Anthracnose fungus</name>
    <name type="synonym">Glomerella cingulata</name>
    <dbReference type="NCBI Taxonomy" id="1237896"/>
    <lineage>
        <taxon>Eukaryota</taxon>
        <taxon>Fungi</taxon>
        <taxon>Dikarya</taxon>
        <taxon>Ascomycota</taxon>
        <taxon>Pezizomycotina</taxon>
        <taxon>Sordariomycetes</taxon>
        <taxon>Hypocreomycetidae</taxon>
        <taxon>Glomerellales</taxon>
        <taxon>Glomerellaceae</taxon>
        <taxon>Colletotrichum</taxon>
        <taxon>Colletotrichum gloeosporioides species complex</taxon>
    </lineage>
</organism>
<dbReference type="AlphaFoldDB" id="T0M285"/>
<protein>
    <submittedName>
        <fullName evidence="2">Uncharacterized protein</fullName>
    </submittedName>
</protein>
<gene>
    <name evidence="2" type="ORF">CGLO_05254</name>
</gene>
<feature type="region of interest" description="Disordered" evidence="1">
    <location>
        <begin position="61"/>
        <end position="103"/>
    </location>
</feature>
<feature type="compositionally biased region" description="Polar residues" evidence="1">
    <location>
        <begin position="63"/>
        <end position="73"/>
    </location>
</feature>